<sequence>MCAGEPPPLRASRSPAPRSPWYVTWASLGPFQRGTAALSPTVKPWSISICQGPTHARGWRLVGFPQAAQRVQVKIKKDLQVLEVSRKFLLDELRRSSLASSVRSMDSHQSVVGILFDRMIVSLLQIHCR</sequence>
<dbReference type="EMBL" id="GBRH01191986">
    <property type="protein sequence ID" value="JAE05910.1"/>
    <property type="molecule type" value="Transcribed_RNA"/>
</dbReference>
<dbReference type="AlphaFoldDB" id="A0A0A9EYP1"/>
<organism evidence="1">
    <name type="scientific">Arundo donax</name>
    <name type="common">Giant reed</name>
    <name type="synonym">Donax arundinaceus</name>
    <dbReference type="NCBI Taxonomy" id="35708"/>
    <lineage>
        <taxon>Eukaryota</taxon>
        <taxon>Viridiplantae</taxon>
        <taxon>Streptophyta</taxon>
        <taxon>Embryophyta</taxon>
        <taxon>Tracheophyta</taxon>
        <taxon>Spermatophyta</taxon>
        <taxon>Magnoliopsida</taxon>
        <taxon>Liliopsida</taxon>
        <taxon>Poales</taxon>
        <taxon>Poaceae</taxon>
        <taxon>PACMAD clade</taxon>
        <taxon>Arundinoideae</taxon>
        <taxon>Arundineae</taxon>
        <taxon>Arundo</taxon>
    </lineage>
</organism>
<reference evidence="1" key="2">
    <citation type="journal article" date="2015" name="Data Brief">
        <title>Shoot transcriptome of the giant reed, Arundo donax.</title>
        <authorList>
            <person name="Barrero R.A."/>
            <person name="Guerrero F.D."/>
            <person name="Moolhuijzen P."/>
            <person name="Goolsby J.A."/>
            <person name="Tidwell J."/>
            <person name="Bellgard S.E."/>
            <person name="Bellgard M.I."/>
        </authorList>
    </citation>
    <scope>NUCLEOTIDE SEQUENCE</scope>
    <source>
        <tissue evidence="1">Shoot tissue taken approximately 20 cm above the soil surface</tissue>
    </source>
</reference>
<accession>A0A0A9EYP1</accession>
<reference evidence="1" key="1">
    <citation type="submission" date="2014-09" db="EMBL/GenBank/DDBJ databases">
        <authorList>
            <person name="Magalhaes I.L.F."/>
            <person name="Oliveira U."/>
            <person name="Santos F.R."/>
            <person name="Vidigal T.H.D.A."/>
            <person name="Brescovit A.D."/>
            <person name="Santos A.J."/>
        </authorList>
    </citation>
    <scope>NUCLEOTIDE SEQUENCE</scope>
    <source>
        <tissue evidence="1">Shoot tissue taken approximately 20 cm above the soil surface</tissue>
    </source>
</reference>
<proteinExistence type="predicted"/>
<protein>
    <submittedName>
        <fullName evidence="1">Uncharacterized protein</fullName>
    </submittedName>
</protein>
<name>A0A0A9EYP1_ARUDO</name>
<evidence type="ECO:0000313" key="1">
    <source>
        <dbReference type="EMBL" id="JAE05910.1"/>
    </source>
</evidence>